<evidence type="ECO:0000313" key="2">
    <source>
        <dbReference type="EMBL" id="GAA4044381.1"/>
    </source>
</evidence>
<accession>A0ABP7UIL9</accession>
<evidence type="ECO:0000256" key="1">
    <source>
        <dbReference type="SAM" id="SignalP"/>
    </source>
</evidence>
<feature type="signal peptide" evidence="1">
    <location>
        <begin position="1"/>
        <end position="18"/>
    </location>
</feature>
<keyword evidence="3" id="KW-1185">Reference proteome</keyword>
<feature type="chain" id="PRO_5045949459" description="Outer membrane protein beta-barrel domain-containing protein" evidence="1">
    <location>
        <begin position="19"/>
        <end position="217"/>
    </location>
</feature>
<sequence length="217" mass="23867">MRYLPFFAALLLAGASHAQNIAPRLLPPARRWNIGLKAGTGMEFVSSNAVVVPPHNLSYFTGGITGGYLLARTEPLLSLQADMLATYRAARPWQSPGTHNGSLFVPVYLRSGLPKARLHLLLGAGPTFWLNGGQTPNNFAGRYATHPVEVTGMTGVEVRVLPLGERLETTFALTYRRSFSRSLTAYPTERNSSSHDEFYSWLGATLNVYLHQPTRPQ</sequence>
<evidence type="ECO:0008006" key="4">
    <source>
        <dbReference type="Google" id="ProtNLM"/>
    </source>
</evidence>
<evidence type="ECO:0000313" key="3">
    <source>
        <dbReference type="Proteomes" id="UP001501469"/>
    </source>
</evidence>
<gene>
    <name evidence="2" type="ORF">GCM10022409_33060</name>
</gene>
<name>A0ABP7UIL9_9BACT</name>
<keyword evidence="1" id="KW-0732">Signal</keyword>
<proteinExistence type="predicted"/>
<dbReference type="RefSeq" id="WP_345056684.1">
    <property type="nucleotide sequence ID" value="NZ_BAABDK010000025.1"/>
</dbReference>
<dbReference type="Proteomes" id="UP001501469">
    <property type="component" value="Unassembled WGS sequence"/>
</dbReference>
<reference evidence="3" key="1">
    <citation type="journal article" date="2019" name="Int. J. Syst. Evol. Microbiol.">
        <title>The Global Catalogue of Microorganisms (GCM) 10K type strain sequencing project: providing services to taxonomists for standard genome sequencing and annotation.</title>
        <authorList>
            <consortium name="The Broad Institute Genomics Platform"/>
            <consortium name="The Broad Institute Genome Sequencing Center for Infectious Disease"/>
            <person name="Wu L."/>
            <person name="Ma J."/>
        </authorList>
    </citation>
    <scope>NUCLEOTIDE SEQUENCE [LARGE SCALE GENOMIC DNA]</scope>
    <source>
        <strain evidence="3">JCM 17225</strain>
    </source>
</reference>
<comment type="caution">
    <text evidence="2">The sequence shown here is derived from an EMBL/GenBank/DDBJ whole genome shotgun (WGS) entry which is preliminary data.</text>
</comment>
<organism evidence="2 3">
    <name type="scientific">Hymenobacter glaciei</name>
    <dbReference type="NCBI Taxonomy" id="877209"/>
    <lineage>
        <taxon>Bacteria</taxon>
        <taxon>Pseudomonadati</taxon>
        <taxon>Bacteroidota</taxon>
        <taxon>Cytophagia</taxon>
        <taxon>Cytophagales</taxon>
        <taxon>Hymenobacteraceae</taxon>
        <taxon>Hymenobacter</taxon>
    </lineage>
</organism>
<protein>
    <recommendedName>
        <fullName evidence="4">Outer membrane protein beta-barrel domain-containing protein</fullName>
    </recommendedName>
</protein>
<dbReference type="EMBL" id="BAABDK010000025">
    <property type="protein sequence ID" value="GAA4044381.1"/>
    <property type="molecule type" value="Genomic_DNA"/>
</dbReference>